<comment type="subcellular location">
    <subcellularLocation>
        <location evidence="1">Nucleus</location>
    </subcellularLocation>
</comment>
<evidence type="ECO:0000259" key="6">
    <source>
        <dbReference type="PROSITE" id="PS51369"/>
    </source>
</evidence>
<dbReference type="InterPro" id="IPR017887">
    <property type="entry name" value="TF_TCP_subgr"/>
</dbReference>
<gene>
    <name evidence="7" type="primary">CYL2</name>
</gene>
<dbReference type="AlphaFoldDB" id="A0A166XVZ7"/>
<protein>
    <submittedName>
        <fullName evidence="7">CYC-like protein 2</fullName>
    </submittedName>
</protein>
<evidence type="ECO:0000313" key="7">
    <source>
        <dbReference type="EMBL" id="ANA85181.1"/>
    </source>
</evidence>
<proteinExistence type="evidence at transcript level"/>
<dbReference type="PROSITE" id="PS51369">
    <property type="entry name" value="TCP"/>
    <property type="match status" value="1"/>
</dbReference>
<dbReference type="GO" id="GO:0005634">
    <property type="term" value="C:nucleus"/>
    <property type="evidence" value="ECO:0007669"/>
    <property type="project" value="UniProtKB-SubCell"/>
</dbReference>
<dbReference type="GO" id="GO:2000032">
    <property type="term" value="P:regulation of secondary shoot formation"/>
    <property type="evidence" value="ECO:0007669"/>
    <property type="project" value="TreeGrafter"/>
</dbReference>
<evidence type="ECO:0000256" key="4">
    <source>
        <dbReference type="ARBA" id="ARBA00023163"/>
    </source>
</evidence>
<evidence type="ECO:0000256" key="2">
    <source>
        <dbReference type="ARBA" id="ARBA00023015"/>
    </source>
</evidence>
<dbReference type="PANTHER" id="PTHR31072:SF226">
    <property type="entry name" value="TRANSCRIPTION FACTOR TCP18"/>
    <property type="match status" value="1"/>
</dbReference>
<organism evidence="7">
    <name type="scientific">Clematis terniflora</name>
    <name type="common">Sweet autumn clematis</name>
    <dbReference type="NCBI Taxonomy" id="231663"/>
    <lineage>
        <taxon>Eukaryota</taxon>
        <taxon>Viridiplantae</taxon>
        <taxon>Streptophyta</taxon>
        <taxon>Embryophyta</taxon>
        <taxon>Tracheophyta</taxon>
        <taxon>Spermatophyta</taxon>
        <taxon>Magnoliopsida</taxon>
        <taxon>Ranunculales</taxon>
        <taxon>Ranunculaceae</taxon>
        <taxon>Ranunculoideae</taxon>
        <taxon>Anemoneae</taxon>
        <taxon>Clematis</taxon>
    </lineage>
</organism>
<dbReference type="PANTHER" id="PTHR31072">
    <property type="entry name" value="TRANSCRIPTION FACTOR TCP4-RELATED"/>
    <property type="match status" value="1"/>
</dbReference>
<feature type="domain" description="TCP" evidence="6">
    <location>
        <begin position="1"/>
        <end position="43"/>
    </location>
</feature>
<keyword evidence="4" id="KW-0804">Transcription</keyword>
<feature type="non-terminal residue" evidence="7">
    <location>
        <position position="101"/>
    </location>
</feature>
<dbReference type="GO" id="GO:0003700">
    <property type="term" value="F:DNA-binding transcription factor activity"/>
    <property type="evidence" value="ECO:0007669"/>
    <property type="project" value="InterPro"/>
</dbReference>
<evidence type="ECO:0000256" key="1">
    <source>
        <dbReference type="ARBA" id="ARBA00004123"/>
    </source>
</evidence>
<reference evidence="7" key="1">
    <citation type="journal article" date="2016" name="Plant Syst. Evol.">
        <title>Subfamilial and tribal relationships of Ranunculaceae: evidence from eight molecular markers.</title>
        <authorList>
            <person name="Cossard G."/>
            <person name="Sannier J."/>
            <person name="Sauquet H."/>
            <person name="Damerval C."/>
            <person name="Ronse De Craene L."/>
            <person name="Jabbour F."/>
            <person name="Nadot S."/>
        </authorList>
    </citation>
    <scope>NUCLEOTIDE SEQUENCE</scope>
    <source>
        <strain evidence="7">PBL015244</strain>
    </source>
</reference>
<evidence type="ECO:0000256" key="3">
    <source>
        <dbReference type="ARBA" id="ARBA00023125"/>
    </source>
</evidence>
<dbReference type="GO" id="GO:0043565">
    <property type="term" value="F:sequence-specific DNA binding"/>
    <property type="evidence" value="ECO:0007669"/>
    <property type="project" value="TreeGrafter"/>
</dbReference>
<keyword evidence="3" id="KW-0238">DNA-binding</keyword>
<name>A0A166XVZ7_CLETE</name>
<keyword evidence="2" id="KW-0805">Transcription regulation</keyword>
<keyword evidence="5" id="KW-0539">Nucleus</keyword>
<evidence type="ECO:0000256" key="5">
    <source>
        <dbReference type="ARBA" id="ARBA00023242"/>
    </source>
</evidence>
<accession>A0A166XVZ7</accession>
<sequence length="101" mass="11263">RRLRLSLEIARKFFNLQDMLGFGIASKTVEWLLKQSEAAIDELKHACTSETKTAFSSFTPECCQVSGHKGVKGKDLDGNVSKWIPVNKAPSGRDARNLRVQ</sequence>
<dbReference type="EMBL" id="KU051591">
    <property type="protein sequence ID" value="ANA85181.1"/>
    <property type="molecule type" value="mRNA"/>
</dbReference>
<dbReference type="Pfam" id="PF03634">
    <property type="entry name" value="TCP"/>
    <property type="match status" value="1"/>
</dbReference>
<dbReference type="InterPro" id="IPR005333">
    <property type="entry name" value="Transcription_factor_TCP"/>
</dbReference>
<feature type="non-terminal residue" evidence="7">
    <location>
        <position position="1"/>
    </location>
</feature>